<dbReference type="InterPro" id="IPR014284">
    <property type="entry name" value="RNA_pol_sigma-70_dom"/>
</dbReference>
<dbReference type="InterPro" id="IPR013249">
    <property type="entry name" value="RNA_pol_sigma70_r4_t2"/>
</dbReference>
<evidence type="ECO:0000313" key="8">
    <source>
        <dbReference type="Proteomes" id="UP001049518"/>
    </source>
</evidence>
<dbReference type="InterPro" id="IPR007627">
    <property type="entry name" value="RNA_pol_sigma70_r2"/>
</dbReference>
<feature type="domain" description="RNA polymerase sigma-70 region 2" evidence="5">
    <location>
        <begin position="39"/>
        <end position="101"/>
    </location>
</feature>
<evidence type="ECO:0000256" key="4">
    <source>
        <dbReference type="ARBA" id="ARBA00023163"/>
    </source>
</evidence>
<dbReference type="InterPro" id="IPR039425">
    <property type="entry name" value="RNA_pol_sigma-70-like"/>
</dbReference>
<dbReference type="NCBIfam" id="TIGR02937">
    <property type="entry name" value="sigma70-ECF"/>
    <property type="match status" value="1"/>
</dbReference>
<keyword evidence="8" id="KW-1185">Reference proteome</keyword>
<protein>
    <submittedName>
        <fullName evidence="7">Sigma-70 family RNA polymerase sigma factor</fullName>
    </submittedName>
</protein>
<dbReference type="SUPFAM" id="SSF88946">
    <property type="entry name" value="Sigma2 domain of RNA polymerase sigma factors"/>
    <property type="match status" value="1"/>
</dbReference>
<evidence type="ECO:0000256" key="1">
    <source>
        <dbReference type="ARBA" id="ARBA00010641"/>
    </source>
</evidence>
<dbReference type="SUPFAM" id="SSF88659">
    <property type="entry name" value="Sigma3 and sigma4 domains of RNA polymerase sigma factors"/>
    <property type="match status" value="1"/>
</dbReference>
<feature type="domain" description="RNA polymerase sigma factor 70 region 4 type 2" evidence="6">
    <location>
        <begin position="131"/>
        <end position="183"/>
    </location>
</feature>
<evidence type="ECO:0000259" key="6">
    <source>
        <dbReference type="Pfam" id="PF08281"/>
    </source>
</evidence>
<accession>A0ABX8RCU1</accession>
<reference evidence="7" key="1">
    <citation type="submission" date="2020-07" db="EMBL/GenBank/DDBJ databases">
        <authorList>
            <person name="Tarantini F.S."/>
            <person name="Hong K.W."/>
            <person name="Chan K.G."/>
        </authorList>
    </citation>
    <scope>NUCLEOTIDE SEQUENCE</scope>
    <source>
        <strain evidence="7">32-07</strain>
    </source>
</reference>
<dbReference type="InterPro" id="IPR013324">
    <property type="entry name" value="RNA_pol_sigma_r3/r4-like"/>
</dbReference>
<dbReference type="InterPro" id="IPR013325">
    <property type="entry name" value="RNA_pol_sigma_r2"/>
</dbReference>
<keyword evidence="2" id="KW-0805">Transcription regulation</keyword>
<dbReference type="Gene3D" id="1.10.10.10">
    <property type="entry name" value="Winged helix-like DNA-binding domain superfamily/Winged helix DNA-binding domain"/>
    <property type="match status" value="1"/>
</dbReference>
<dbReference type="CDD" id="cd06171">
    <property type="entry name" value="Sigma70_r4"/>
    <property type="match status" value="1"/>
</dbReference>
<evidence type="ECO:0000256" key="3">
    <source>
        <dbReference type="ARBA" id="ARBA00023082"/>
    </source>
</evidence>
<dbReference type="Gene3D" id="1.10.1740.10">
    <property type="match status" value="1"/>
</dbReference>
<keyword evidence="3" id="KW-0731">Sigma factor</keyword>
<sequence length="192" mass="21792">MRPRHRARPADPPDEPGALLDQVARGDEAAFARIYDLVSAPVYGLVLRVLRDPAQSEEVAQEVLVELWRTASRFDPERGSAMSWVLTLAHRRAVDRVRSAQAAADREERAHRASVPAFDEVAEEVETRMERERVRRCLGGLTELQRESVTLAYYGGYTYREVSELLKVSLGTVKTRMRDGLIRMRDCLGVDR</sequence>
<dbReference type="Pfam" id="PF08281">
    <property type="entry name" value="Sigma70_r4_2"/>
    <property type="match status" value="1"/>
</dbReference>
<gene>
    <name evidence="7" type="ORF">AGRA3207_005897</name>
</gene>
<proteinExistence type="inferred from homology"/>
<keyword evidence="4" id="KW-0804">Transcription</keyword>
<evidence type="ECO:0000259" key="5">
    <source>
        <dbReference type="Pfam" id="PF04542"/>
    </source>
</evidence>
<dbReference type="Pfam" id="PF04542">
    <property type="entry name" value="Sigma70_r2"/>
    <property type="match status" value="1"/>
</dbReference>
<organism evidence="7 8">
    <name type="scientific">Actinomadura graeca</name>
    <dbReference type="NCBI Taxonomy" id="2750812"/>
    <lineage>
        <taxon>Bacteria</taxon>
        <taxon>Bacillati</taxon>
        <taxon>Actinomycetota</taxon>
        <taxon>Actinomycetes</taxon>
        <taxon>Streptosporangiales</taxon>
        <taxon>Thermomonosporaceae</taxon>
        <taxon>Actinomadura</taxon>
    </lineage>
</organism>
<dbReference type="PANTHER" id="PTHR43133">
    <property type="entry name" value="RNA POLYMERASE ECF-TYPE SIGMA FACTO"/>
    <property type="match status" value="1"/>
</dbReference>
<dbReference type="NCBIfam" id="NF007228">
    <property type="entry name" value="PRK09646.1"/>
    <property type="match status" value="1"/>
</dbReference>
<comment type="similarity">
    <text evidence="1">Belongs to the sigma-70 factor family. ECF subfamily.</text>
</comment>
<name>A0ABX8RCU1_9ACTN</name>
<dbReference type="EMBL" id="CP059572">
    <property type="protein sequence ID" value="QXJ26828.1"/>
    <property type="molecule type" value="Genomic_DNA"/>
</dbReference>
<dbReference type="Proteomes" id="UP001049518">
    <property type="component" value="Chromosome"/>
</dbReference>
<evidence type="ECO:0000313" key="7">
    <source>
        <dbReference type="EMBL" id="QXJ26828.1"/>
    </source>
</evidence>
<evidence type="ECO:0000256" key="2">
    <source>
        <dbReference type="ARBA" id="ARBA00023015"/>
    </source>
</evidence>
<dbReference type="PANTHER" id="PTHR43133:SF66">
    <property type="entry name" value="ECF RNA POLYMERASE SIGMA FACTOR SIGK"/>
    <property type="match status" value="1"/>
</dbReference>
<dbReference type="RefSeq" id="WP_231336432.1">
    <property type="nucleotide sequence ID" value="NZ_CP059572.1"/>
</dbReference>
<dbReference type="InterPro" id="IPR036388">
    <property type="entry name" value="WH-like_DNA-bd_sf"/>
</dbReference>